<feature type="domain" description="DUF1468" evidence="2">
    <location>
        <begin position="22"/>
        <end position="170"/>
    </location>
</feature>
<name>A0ABV7W7B0_9BURK</name>
<dbReference type="RefSeq" id="WP_382177401.1">
    <property type="nucleotide sequence ID" value="NZ_JBHRXX010000009.1"/>
</dbReference>
<feature type="transmembrane region" description="Helical" evidence="1">
    <location>
        <begin position="20"/>
        <end position="41"/>
    </location>
</feature>
<evidence type="ECO:0000313" key="3">
    <source>
        <dbReference type="EMBL" id="MFC3685710.1"/>
    </source>
</evidence>
<proteinExistence type="predicted"/>
<keyword evidence="1" id="KW-0472">Membrane</keyword>
<keyword evidence="1" id="KW-0812">Transmembrane</keyword>
<sequence>MNADTTPAQQERPDHRPGQLAMGIAAVVVAALLAYGAAHIPSDAGYAGVGPDFLPWLVAGALGLCGVMLILEVRSGGYRNMEEPSGAPRGDWHALAWVSAGILGNAALITTIGFVLSCALCYTLAVRGLRISEGKSGGNAMQAVRDVVTGVVIAAPTYWLFTKFLAVNLPGLTGTGWI</sequence>
<accession>A0ABV7W7B0</accession>
<comment type="caution">
    <text evidence="3">The sequence shown here is derived from an EMBL/GenBank/DDBJ whole genome shotgun (WGS) entry which is preliminary data.</text>
</comment>
<dbReference type="InterPro" id="IPR009936">
    <property type="entry name" value="DUF1468"/>
</dbReference>
<feature type="transmembrane region" description="Helical" evidence="1">
    <location>
        <begin position="53"/>
        <end position="74"/>
    </location>
</feature>
<feature type="transmembrane region" description="Helical" evidence="1">
    <location>
        <begin position="143"/>
        <end position="161"/>
    </location>
</feature>
<dbReference type="Pfam" id="PF07331">
    <property type="entry name" value="TctB"/>
    <property type="match status" value="1"/>
</dbReference>
<evidence type="ECO:0000259" key="2">
    <source>
        <dbReference type="Pfam" id="PF07331"/>
    </source>
</evidence>
<dbReference type="Proteomes" id="UP001595729">
    <property type="component" value="Unassembled WGS sequence"/>
</dbReference>
<keyword evidence="1" id="KW-1133">Transmembrane helix</keyword>
<protein>
    <submittedName>
        <fullName evidence="3">Tripartite tricarboxylate transporter TctB family protein</fullName>
    </submittedName>
</protein>
<evidence type="ECO:0000256" key="1">
    <source>
        <dbReference type="SAM" id="Phobius"/>
    </source>
</evidence>
<reference evidence="4" key="1">
    <citation type="journal article" date="2019" name="Int. J. Syst. Evol. Microbiol.">
        <title>The Global Catalogue of Microorganisms (GCM) 10K type strain sequencing project: providing services to taxonomists for standard genome sequencing and annotation.</title>
        <authorList>
            <consortium name="The Broad Institute Genomics Platform"/>
            <consortium name="The Broad Institute Genome Sequencing Center for Infectious Disease"/>
            <person name="Wu L."/>
            <person name="Ma J."/>
        </authorList>
    </citation>
    <scope>NUCLEOTIDE SEQUENCE [LARGE SCALE GENOMIC DNA]</scope>
    <source>
        <strain evidence="4">KCTC 42501</strain>
    </source>
</reference>
<evidence type="ECO:0000313" key="4">
    <source>
        <dbReference type="Proteomes" id="UP001595729"/>
    </source>
</evidence>
<organism evidence="3 4">
    <name type="scientific">Hydrogenophaga luteola</name>
    <dbReference type="NCBI Taxonomy" id="1591122"/>
    <lineage>
        <taxon>Bacteria</taxon>
        <taxon>Pseudomonadati</taxon>
        <taxon>Pseudomonadota</taxon>
        <taxon>Betaproteobacteria</taxon>
        <taxon>Burkholderiales</taxon>
        <taxon>Comamonadaceae</taxon>
        <taxon>Hydrogenophaga</taxon>
    </lineage>
</organism>
<dbReference type="EMBL" id="JBHRXX010000009">
    <property type="protein sequence ID" value="MFC3685710.1"/>
    <property type="molecule type" value="Genomic_DNA"/>
</dbReference>
<gene>
    <name evidence="3" type="ORF">ACFOPI_19060</name>
</gene>
<feature type="transmembrane region" description="Helical" evidence="1">
    <location>
        <begin position="94"/>
        <end position="122"/>
    </location>
</feature>
<keyword evidence="4" id="KW-1185">Reference proteome</keyword>